<organism evidence="11 12">
    <name type="scientific">Circinella minor</name>
    <dbReference type="NCBI Taxonomy" id="1195481"/>
    <lineage>
        <taxon>Eukaryota</taxon>
        <taxon>Fungi</taxon>
        <taxon>Fungi incertae sedis</taxon>
        <taxon>Mucoromycota</taxon>
        <taxon>Mucoromycotina</taxon>
        <taxon>Mucoromycetes</taxon>
        <taxon>Mucorales</taxon>
        <taxon>Lichtheimiaceae</taxon>
        <taxon>Circinella</taxon>
    </lineage>
</organism>
<comment type="function">
    <text evidence="8">3'-5'-exoribonuclease that specifically recognizes RNAs polyuridylated at their 3' end and mediates their degradation. Component of an exosome-independent RNA degradation pathway that mediates degradation of cytoplasmic mRNAs that have been deadenylated and subsequently uridylated at their 3'.</text>
</comment>
<keyword evidence="1 8" id="KW-0963">Cytoplasm</keyword>
<dbReference type="InterPro" id="IPR033771">
    <property type="entry name" value="Rrp44_CSD1"/>
</dbReference>
<dbReference type="GO" id="GO:1990074">
    <property type="term" value="P:polyuridylation-dependent mRNA catabolic process"/>
    <property type="evidence" value="ECO:0007669"/>
    <property type="project" value="UniProtKB-UniRule"/>
</dbReference>
<feature type="compositionally biased region" description="Basic and acidic residues" evidence="9">
    <location>
        <begin position="260"/>
        <end position="270"/>
    </location>
</feature>
<feature type="compositionally biased region" description="Gly residues" evidence="9">
    <location>
        <begin position="69"/>
        <end position="78"/>
    </location>
</feature>
<dbReference type="InterPro" id="IPR001900">
    <property type="entry name" value="RNase_II/R"/>
</dbReference>
<evidence type="ECO:0000256" key="3">
    <source>
        <dbReference type="ARBA" id="ARBA00022723"/>
    </source>
</evidence>
<feature type="compositionally biased region" description="Basic and acidic residues" evidence="9">
    <location>
        <begin position="195"/>
        <end position="206"/>
    </location>
</feature>
<feature type="compositionally biased region" description="Basic residues" evidence="9">
    <location>
        <begin position="48"/>
        <end position="59"/>
    </location>
</feature>
<dbReference type="Pfam" id="PF17877">
    <property type="entry name" value="Dis3l2_C_term"/>
    <property type="match status" value="1"/>
</dbReference>
<comment type="caution">
    <text evidence="8">Lacks conserved residue(s) required for the propagation of feature annotation.</text>
</comment>
<dbReference type="PANTHER" id="PTHR23355:SF9">
    <property type="entry name" value="DIS3-LIKE EXONUCLEASE 2"/>
    <property type="match status" value="1"/>
</dbReference>
<feature type="compositionally biased region" description="Basic and acidic residues" evidence="9">
    <location>
        <begin position="135"/>
        <end position="144"/>
    </location>
</feature>
<comment type="cofactor">
    <cofactor evidence="8">
        <name>Mg(2+)</name>
        <dbReference type="ChEBI" id="CHEBI:18420"/>
    </cofactor>
    <cofactor evidence="8">
        <name>Mn(2+)</name>
        <dbReference type="ChEBI" id="CHEBI:29035"/>
    </cofactor>
</comment>
<keyword evidence="6 8" id="KW-0460">Magnesium</keyword>
<dbReference type="SMART" id="SM00955">
    <property type="entry name" value="RNB"/>
    <property type="match status" value="1"/>
</dbReference>
<sequence length="1286" mass="146736">MGDSIIEENKKQNDKKKGPSQSTHDEFIKKEDSWHPNPKRNGESFFSKRGHGGRWRGSRGRGDFRGRGSFRGRGGGSHGDTHQRYEKHHDMHEVTHGPHDNAITIDPENKKKSTTTTTTTAGKENVTQTDNETSSMDKEEDGVTKKKKEKQWKKTSENETLETPKEEGPKKEKSKQRKSKKKEQPSLSTSSSGEHASKDTTKKEESSSVVDQPLKNKKKKKQKDVIETENDDGSMKKESIESNEPSADQQKKKRKKKSKKEKEESTDNNDKSITFQETSTHKKSSVTNEEKVSSKKKTDRMKEQQKQKFGTSVSSKMQHLAHDRSLPIEISEYGGGSRGGRSYRPTHGTSTSFNFRSNYNNVRKHEEEPLVLSFHDGQVDQFHFASDDLVTDHHHPHFQQQDGSSEGDRILSESIIERRPPPPPPSTTLSSSNKDFHSRKPREGQQQQQSRGGSRSHHYIHPDDRNPQNRRTLFSPYMNKESILKEIEQGKLIQGNLRINKRNRSDAYVTSDHLDHDIFIFGQRDRNRGLEGDSVAVRLLDVEKIWQLKKEKMRKRDAEKATTANEEENETQGIETKEEPVEDEDMDKSKPKYCGEIVGILDRPKDQKFAGILYVERPHHTNNKDQPQNNDNEKSKQPHFVWFKPTDKRTPLIAIPVERAPLDVFEKANDYENTLLTATITKWSIFGQHPIGQIIGYLGPVGTVVSETQAILADNQVKDESFSNHALGGLPKTPWNIPQIEYKIRRDLTDTRIFTIDPATAKEEGHFEVGVHIADVSYFLRKYSPLDTEARERGTSTYLVNRVIPMLPNLLCEELCSLNPGVERLAFSVIWKMDSTGNIIDTWFGRTIIKSCAKLAYDDAQSVIDGHGLPKTSIIMGYSRSSVEQDITYLYQLSKHMRKRRFENGALSINSIRLCFKLNEAGEPEDVWIYELKEANRLIEEFMLCANMSVAQKICSRFPEEALLRRHEPPIERRLTEFLKLSEELGYELDGSSAGNLQASFNAIQDDHVRSVLTVMAIKPMQRAKYFCTGTLDVSKYTHYALNVPLYTHFTSPIRRYADVIVHRQLEAALREAGSCGYNKKEAQEIAVQCNRCRDGAKNAQDQNIELYLAHYLNNLTRSQGSIIRPAIVVQVLSDAFDIIVPEYGIEKRIHTDKLPLHRHVFHASDLSMDVYWKKGEMVTTFGGEEEEEGEESIPHDSVMPGEKEDIKDPKQYVEDDDVNDPPFPGIPVVKSDDIKQVASSEDINESTGMQRFKVFTTFDVLIQVNMQRSPPIINVYPINPFAQRP</sequence>
<feature type="compositionally biased region" description="Basic residues" evidence="9">
    <location>
        <begin position="172"/>
        <end position="181"/>
    </location>
</feature>
<dbReference type="Gene3D" id="2.40.50.140">
    <property type="entry name" value="Nucleic acid-binding proteins"/>
    <property type="match status" value="1"/>
</dbReference>
<dbReference type="InterPro" id="IPR050180">
    <property type="entry name" value="RNR_Ribonuclease"/>
</dbReference>
<comment type="similarity">
    <text evidence="8">Belongs to the RNR ribonuclease family. DIS3L2 subfamily.</text>
</comment>
<keyword evidence="12" id="KW-1185">Reference proteome</keyword>
<evidence type="ECO:0000313" key="12">
    <source>
        <dbReference type="Proteomes" id="UP000646827"/>
    </source>
</evidence>
<evidence type="ECO:0000313" key="11">
    <source>
        <dbReference type="EMBL" id="KAG2220974.1"/>
    </source>
</evidence>
<dbReference type="Pfam" id="PF17849">
    <property type="entry name" value="OB_Dis3"/>
    <property type="match status" value="1"/>
</dbReference>
<evidence type="ECO:0000256" key="9">
    <source>
        <dbReference type="SAM" id="MobiDB-lite"/>
    </source>
</evidence>
<dbReference type="InterPro" id="IPR022966">
    <property type="entry name" value="RNase_II/R_CS"/>
</dbReference>
<dbReference type="GO" id="GO:0000932">
    <property type="term" value="C:P-body"/>
    <property type="evidence" value="ECO:0007669"/>
    <property type="project" value="UniProtKB-SubCell"/>
</dbReference>
<dbReference type="Gene3D" id="2.40.50.700">
    <property type="match status" value="1"/>
</dbReference>
<feature type="binding site" evidence="8">
    <location>
        <position position="757"/>
    </location>
    <ligand>
        <name>Mg(2+)</name>
        <dbReference type="ChEBI" id="CHEBI:18420"/>
    </ligand>
</feature>
<evidence type="ECO:0000256" key="1">
    <source>
        <dbReference type="ARBA" id="ARBA00022490"/>
    </source>
</evidence>
<dbReference type="Gene3D" id="2.40.50.690">
    <property type="match status" value="1"/>
</dbReference>
<dbReference type="SUPFAM" id="SSF50249">
    <property type="entry name" value="Nucleic acid-binding proteins"/>
    <property type="match status" value="2"/>
</dbReference>
<dbReference type="Pfam" id="PF00773">
    <property type="entry name" value="RNB"/>
    <property type="match status" value="1"/>
</dbReference>
<feature type="region of interest" description="Disordered" evidence="9">
    <location>
        <begin position="1"/>
        <end position="322"/>
    </location>
</feature>
<accession>A0A8H7VNB9</accession>
<evidence type="ECO:0000256" key="8">
    <source>
        <dbReference type="HAMAP-Rule" id="MF_03045"/>
    </source>
</evidence>
<evidence type="ECO:0000256" key="4">
    <source>
        <dbReference type="ARBA" id="ARBA00022801"/>
    </source>
</evidence>
<evidence type="ECO:0000256" key="6">
    <source>
        <dbReference type="ARBA" id="ARBA00022842"/>
    </source>
</evidence>
<keyword evidence="8" id="KW-0464">Manganese</keyword>
<feature type="compositionally biased region" description="Basic and acidic residues" evidence="9">
    <location>
        <begin position="152"/>
        <end position="171"/>
    </location>
</feature>
<feature type="compositionally biased region" description="Basic and acidic residues" evidence="9">
    <location>
        <begin position="7"/>
        <end position="34"/>
    </location>
</feature>
<feature type="compositionally biased region" description="Low complexity" evidence="9">
    <location>
        <begin position="444"/>
        <end position="453"/>
    </location>
</feature>
<dbReference type="FunFam" id="2.40.50.700:FF:000002">
    <property type="entry name" value="Cell wall biogenesis protein"/>
    <property type="match status" value="1"/>
</dbReference>
<name>A0A8H7VNB9_9FUNG</name>
<comment type="subcellular location">
    <subcellularLocation>
        <location evidence="8">Cytoplasm</location>
    </subcellularLocation>
    <subcellularLocation>
        <location evidence="8">Cytoplasm</location>
        <location evidence="8">P-body</location>
    </subcellularLocation>
</comment>
<dbReference type="InterPro" id="IPR012340">
    <property type="entry name" value="NA-bd_OB-fold"/>
</dbReference>
<feature type="region of interest" description="Disordered" evidence="9">
    <location>
        <begin position="334"/>
        <end position="354"/>
    </location>
</feature>
<feature type="region of interest" description="Disordered" evidence="9">
    <location>
        <begin position="1184"/>
        <end position="1204"/>
    </location>
</feature>
<feature type="compositionally biased region" description="Polar residues" evidence="9">
    <location>
        <begin position="185"/>
        <end position="194"/>
    </location>
</feature>
<dbReference type="GO" id="GO:0000956">
    <property type="term" value="P:nuclear-transcribed mRNA catabolic process"/>
    <property type="evidence" value="ECO:0007669"/>
    <property type="project" value="UniProtKB-UniRule"/>
</dbReference>
<dbReference type="HAMAP" id="MF_03045">
    <property type="entry name" value="DIS3L2"/>
    <property type="match status" value="1"/>
</dbReference>
<protein>
    <recommendedName>
        <fullName evidence="8">DIS3-like exonuclease 2</fullName>
        <ecNumber evidence="8">3.1.13.-</ecNumber>
    </recommendedName>
</protein>
<evidence type="ECO:0000259" key="10">
    <source>
        <dbReference type="SMART" id="SM00955"/>
    </source>
</evidence>
<dbReference type="EMBL" id="JAEPRB010000123">
    <property type="protein sequence ID" value="KAG2220974.1"/>
    <property type="molecule type" value="Genomic_DNA"/>
</dbReference>
<dbReference type="GO" id="GO:0046872">
    <property type="term" value="F:metal ion binding"/>
    <property type="evidence" value="ECO:0007669"/>
    <property type="project" value="UniProtKB-KW"/>
</dbReference>
<dbReference type="GO" id="GO:0003723">
    <property type="term" value="F:RNA binding"/>
    <property type="evidence" value="ECO:0007669"/>
    <property type="project" value="UniProtKB-KW"/>
</dbReference>
<keyword evidence="2 8" id="KW-0540">Nuclease</keyword>
<feature type="compositionally biased region" description="Basic and acidic residues" evidence="9">
    <location>
        <begin position="434"/>
        <end position="443"/>
    </location>
</feature>
<dbReference type="Pfam" id="PF17216">
    <property type="entry name" value="Rrp44_CSD1"/>
    <property type="match status" value="1"/>
</dbReference>
<feature type="region of interest" description="Disordered" evidence="9">
    <location>
        <begin position="415"/>
        <end position="471"/>
    </location>
</feature>
<comment type="caution">
    <text evidence="11">The sequence shown here is derived from an EMBL/GenBank/DDBJ whole genome shotgun (WGS) entry which is preliminary data.</text>
</comment>
<keyword evidence="5 8" id="KW-0269">Exonuclease</keyword>
<dbReference type="EC" id="3.1.13.-" evidence="8"/>
<feature type="compositionally biased region" description="Polar residues" evidence="9">
    <location>
        <begin position="121"/>
        <end position="134"/>
    </location>
</feature>
<keyword evidence="4 8" id="KW-0378">Hydrolase</keyword>
<dbReference type="InterPro" id="IPR041093">
    <property type="entry name" value="Dis3l2-like_C"/>
</dbReference>
<dbReference type="InterPro" id="IPR041505">
    <property type="entry name" value="Dis3_CSD2"/>
</dbReference>
<reference evidence="11 12" key="1">
    <citation type="submission" date="2020-12" db="EMBL/GenBank/DDBJ databases">
        <title>Metabolic potential, ecology and presence of endohyphal bacteria is reflected in genomic diversity of Mucoromycotina.</title>
        <authorList>
            <person name="Muszewska A."/>
            <person name="Okrasinska A."/>
            <person name="Steczkiewicz K."/>
            <person name="Drgas O."/>
            <person name="Orlowska M."/>
            <person name="Perlinska-Lenart U."/>
            <person name="Aleksandrzak-Piekarczyk T."/>
            <person name="Szatraj K."/>
            <person name="Zielenkiewicz U."/>
            <person name="Pilsyk S."/>
            <person name="Malc E."/>
            <person name="Mieczkowski P."/>
            <person name="Kruszewska J.S."/>
            <person name="Biernat P."/>
            <person name="Pawlowska J."/>
        </authorList>
    </citation>
    <scope>NUCLEOTIDE SEQUENCE [LARGE SCALE GENOMIC DNA]</scope>
    <source>
        <strain evidence="11 12">CBS 142.35</strain>
    </source>
</reference>
<gene>
    <name evidence="11" type="ORF">INT45_006507</name>
</gene>
<evidence type="ECO:0000256" key="5">
    <source>
        <dbReference type="ARBA" id="ARBA00022839"/>
    </source>
</evidence>
<keyword evidence="7 8" id="KW-0694">RNA-binding</keyword>
<feature type="region of interest" description="Disordered" evidence="9">
    <location>
        <begin position="551"/>
        <end position="590"/>
    </location>
</feature>
<feature type="domain" description="RNB" evidence="10">
    <location>
        <begin position="745"/>
        <end position="1072"/>
    </location>
</feature>
<dbReference type="PANTHER" id="PTHR23355">
    <property type="entry name" value="RIBONUCLEASE"/>
    <property type="match status" value="1"/>
</dbReference>
<evidence type="ECO:0000256" key="7">
    <source>
        <dbReference type="ARBA" id="ARBA00022884"/>
    </source>
</evidence>
<dbReference type="Proteomes" id="UP000646827">
    <property type="component" value="Unassembled WGS sequence"/>
</dbReference>
<dbReference type="GO" id="GO:0000175">
    <property type="term" value="F:3'-5'-RNA exonuclease activity"/>
    <property type="evidence" value="ECO:0007669"/>
    <property type="project" value="UniProtKB-UniRule"/>
</dbReference>
<dbReference type="PROSITE" id="PS01175">
    <property type="entry name" value="RIBONUCLEASE_II"/>
    <property type="match status" value="1"/>
</dbReference>
<feature type="compositionally biased region" description="Basic and acidic residues" evidence="9">
    <location>
        <begin position="79"/>
        <end position="99"/>
    </location>
</feature>
<feature type="compositionally biased region" description="Polar residues" evidence="9">
    <location>
        <begin position="307"/>
        <end position="317"/>
    </location>
</feature>
<keyword evidence="3 8" id="KW-0479">Metal-binding</keyword>
<dbReference type="OrthoDB" id="372421at2759"/>
<dbReference type="InterPro" id="IPR028591">
    <property type="entry name" value="DIS3L2"/>
</dbReference>
<feature type="compositionally biased region" description="Basic and acidic residues" evidence="9">
    <location>
        <begin position="551"/>
        <end position="560"/>
    </location>
</feature>
<evidence type="ECO:0000256" key="2">
    <source>
        <dbReference type="ARBA" id="ARBA00022722"/>
    </source>
</evidence>
<proteinExistence type="inferred from homology"/>